<proteinExistence type="predicted"/>
<protein>
    <submittedName>
        <fullName evidence="2">Uncharacterized protein</fullName>
    </submittedName>
</protein>
<keyword evidence="3" id="KW-1185">Reference proteome</keyword>
<reference evidence="2 3" key="1">
    <citation type="journal article" date="2015" name="Int. J. Syst. Evol. Microbiol.">
        <title>Flavisolibacter ginsenosidimutans sp. nov., with ginsenoside-converting activity isolated from soil used for cultivating ginseng.</title>
        <authorList>
            <person name="Zhao Y."/>
            <person name="Liu Q."/>
            <person name="Kang M.S."/>
            <person name="Jin F."/>
            <person name="Yu H."/>
            <person name="Im W.T."/>
        </authorList>
    </citation>
    <scope>NUCLEOTIDE SEQUENCE [LARGE SCALE GENOMIC DNA]</scope>
    <source>
        <strain evidence="2 3">Gsoil 636</strain>
    </source>
</reference>
<dbReference type="Proteomes" id="UP000321204">
    <property type="component" value="Chromosome"/>
</dbReference>
<gene>
    <name evidence="2" type="ORF">FSB75_04785</name>
</gene>
<organism evidence="2 3">
    <name type="scientific">Flavisolibacter ginsenosidimutans</name>
    <dbReference type="NCBI Taxonomy" id="661481"/>
    <lineage>
        <taxon>Bacteria</taxon>
        <taxon>Pseudomonadati</taxon>
        <taxon>Bacteroidota</taxon>
        <taxon>Chitinophagia</taxon>
        <taxon>Chitinophagales</taxon>
        <taxon>Chitinophagaceae</taxon>
        <taxon>Flavisolibacter</taxon>
    </lineage>
</organism>
<keyword evidence="1" id="KW-0812">Transmembrane</keyword>
<dbReference type="EMBL" id="CP042433">
    <property type="protein sequence ID" value="QEC55249.1"/>
    <property type="molecule type" value="Genomic_DNA"/>
</dbReference>
<evidence type="ECO:0000313" key="2">
    <source>
        <dbReference type="EMBL" id="QEC55249.1"/>
    </source>
</evidence>
<keyword evidence="1" id="KW-0472">Membrane</keyword>
<dbReference type="OrthoDB" id="1494702at2"/>
<evidence type="ECO:0000256" key="1">
    <source>
        <dbReference type="SAM" id="Phobius"/>
    </source>
</evidence>
<feature type="transmembrane region" description="Helical" evidence="1">
    <location>
        <begin position="53"/>
        <end position="71"/>
    </location>
</feature>
<name>A0A5B8UGJ2_9BACT</name>
<sequence>MISFFDTPYNSPILIGLAIAYGIVAAITTFDIRLIQAKKSGLLPADEAMLPSWVGIFHWLEWLIFIAMFLLNWKFALIAFVVKFIFKVLPVLEIVGNILMSPFKQKTRY</sequence>
<evidence type="ECO:0000313" key="3">
    <source>
        <dbReference type="Proteomes" id="UP000321204"/>
    </source>
</evidence>
<dbReference type="AlphaFoldDB" id="A0A5B8UGJ2"/>
<dbReference type="KEGG" id="fgg:FSB75_04785"/>
<feature type="transmembrane region" description="Helical" evidence="1">
    <location>
        <begin position="12"/>
        <end position="32"/>
    </location>
</feature>
<keyword evidence="1" id="KW-1133">Transmembrane helix</keyword>
<dbReference type="RefSeq" id="WP_146783575.1">
    <property type="nucleotide sequence ID" value="NZ_BAABIO010000006.1"/>
</dbReference>
<accession>A0A5B8UGJ2</accession>
<feature type="transmembrane region" description="Helical" evidence="1">
    <location>
        <begin position="77"/>
        <end position="100"/>
    </location>
</feature>